<dbReference type="RefSeq" id="WP_314015104.1">
    <property type="nucleotide sequence ID" value="NZ_JAVTTP010000001.1"/>
</dbReference>
<evidence type="ECO:0000313" key="2">
    <source>
        <dbReference type="Proteomes" id="UP001250656"/>
    </source>
</evidence>
<protein>
    <recommendedName>
        <fullName evidence="3">XRE family transcriptional regulator</fullName>
    </recommendedName>
</protein>
<keyword evidence="2" id="KW-1185">Reference proteome</keyword>
<evidence type="ECO:0008006" key="3">
    <source>
        <dbReference type="Google" id="ProtNLM"/>
    </source>
</evidence>
<reference evidence="1 2" key="1">
    <citation type="submission" date="2023-09" db="EMBL/GenBank/DDBJ databases">
        <title>Novel taxa isolated from Blanes Bay.</title>
        <authorList>
            <person name="Rey-Velasco X."/>
            <person name="Lucena T."/>
        </authorList>
    </citation>
    <scope>NUCLEOTIDE SEQUENCE [LARGE SCALE GENOMIC DNA]</scope>
    <source>
        <strain evidence="1 2">S334</strain>
    </source>
</reference>
<dbReference type="Proteomes" id="UP001250656">
    <property type="component" value="Unassembled WGS sequence"/>
</dbReference>
<dbReference type="EMBL" id="JAVTTP010000001">
    <property type="protein sequence ID" value="MDT7829274.1"/>
    <property type="molecule type" value="Genomic_DNA"/>
</dbReference>
<comment type="caution">
    <text evidence="1">The sequence shown here is derived from an EMBL/GenBank/DDBJ whole genome shotgun (WGS) entry which is preliminary data.</text>
</comment>
<proteinExistence type="predicted"/>
<organism evidence="1 2">
    <name type="scientific">Pricia mediterranea</name>
    <dbReference type="NCBI Taxonomy" id="3076079"/>
    <lineage>
        <taxon>Bacteria</taxon>
        <taxon>Pseudomonadati</taxon>
        <taxon>Bacteroidota</taxon>
        <taxon>Flavobacteriia</taxon>
        <taxon>Flavobacteriales</taxon>
        <taxon>Flavobacteriaceae</taxon>
        <taxon>Pricia</taxon>
    </lineage>
</organism>
<evidence type="ECO:0000313" key="1">
    <source>
        <dbReference type="EMBL" id="MDT7829274.1"/>
    </source>
</evidence>
<name>A0ABU3L6A0_9FLAO</name>
<gene>
    <name evidence="1" type="ORF">RQM65_11405</name>
</gene>
<sequence>MNNKAKINSITDTFGMKSEVAAKDMNVTLPTFWKKNSESAKAHQFTKQNHDDLVTYIKSAADKLEKLL</sequence>
<accession>A0ABU3L6A0</accession>